<dbReference type="EMBL" id="BARV01029198">
    <property type="protein sequence ID" value="GAI42267.1"/>
    <property type="molecule type" value="Genomic_DNA"/>
</dbReference>
<sequence>HFITRLIENEDSDGPYGAKGIGEPATIATTPAIANAIYDAIGVRIFDLPITPEKILKVLKEKRERSVKNS</sequence>
<dbReference type="SUPFAM" id="SSF56003">
    <property type="entry name" value="Molybdenum cofactor-binding domain"/>
    <property type="match status" value="1"/>
</dbReference>
<feature type="non-terminal residue" evidence="1">
    <location>
        <position position="1"/>
    </location>
</feature>
<evidence type="ECO:0008006" key="2">
    <source>
        <dbReference type="Google" id="ProtNLM"/>
    </source>
</evidence>
<dbReference type="AlphaFoldDB" id="X1NE08"/>
<accession>X1NE08</accession>
<organism evidence="1">
    <name type="scientific">marine sediment metagenome</name>
    <dbReference type="NCBI Taxonomy" id="412755"/>
    <lineage>
        <taxon>unclassified sequences</taxon>
        <taxon>metagenomes</taxon>
        <taxon>ecological metagenomes</taxon>
    </lineage>
</organism>
<dbReference type="Gene3D" id="3.30.365.10">
    <property type="entry name" value="Aldehyde oxidase/xanthine dehydrogenase, molybdopterin binding domain"/>
    <property type="match status" value="1"/>
</dbReference>
<evidence type="ECO:0000313" key="1">
    <source>
        <dbReference type="EMBL" id="GAI42267.1"/>
    </source>
</evidence>
<dbReference type="InterPro" id="IPR052516">
    <property type="entry name" value="N-heterocyclic_Hydroxylase"/>
</dbReference>
<reference evidence="1" key="1">
    <citation type="journal article" date="2014" name="Front. Microbiol.">
        <title>High frequency of phylogenetically diverse reductive dehalogenase-homologous genes in deep subseafloor sedimentary metagenomes.</title>
        <authorList>
            <person name="Kawai M."/>
            <person name="Futagami T."/>
            <person name="Toyoda A."/>
            <person name="Takaki Y."/>
            <person name="Nishi S."/>
            <person name="Hori S."/>
            <person name="Arai W."/>
            <person name="Tsubouchi T."/>
            <person name="Morono Y."/>
            <person name="Uchiyama I."/>
            <person name="Ito T."/>
            <person name="Fujiyama A."/>
            <person name="Inagaki F."/>
            <person name="Takami H."/>
        </authorList>
    </citation>
    <scope>NUCLEOTIDE SEQUENCE</scope>
    <source>
        <strain evidence="1">Expedition CK06-06</strain>
    </source>
</reference>
<name>X1NE08_9ZZZZ</name>
<proteinExistence type="predicted"/>
<gene>
    <name evidence="1" type="ORF">S06H3_46608</name>
</gene>
<dbReference type="PANTHER" id="PTHR47495:SF2">
    <property type="entry name" value="ALDEHYDE DEHYDROGENASE"/>
    <property type="match status" value="1"/>
</dbReference>
<comment type="caution">
    <text evidence="1">The sequence shown here is derived from an EMBL/GenBank/DDBJ whole genome shotgun (WGS) entry which is preliminary data.</text>
</comment>
<dbReference type="GO" id="GO:0016491">
    <property type="term" value="F:oxidoreductase activity"/>
    <property type="evidence" value="ECO:0007669"/>
    <property type="project" value="InterPro"/>
</dbReference>
<dbReference type="InterPro" id="IPR037165">
    <property type="entry name" value="AldOxase/xan_DH_Mopterin-bd_sf"/>
</dbReference>
<dbReference type="PANTHER" id="PTHR47495">
    <property type="entry name" value="ALDEHYDE DEHYDROGENASE"/>
    <property type="match status" value="1"/>
</dbReference>
<protein>
    <recommendedName>
        <fullName evidence="2">Aldehyde oxidase/xanthine dehydrogenase second molybdopterin binding domain-containing protein</fullName>
    </recommendedName>
</protein>